<reference evidence="1" key="1">
    <citation type="submission" date="2022-07" db="EMBL/GenBank/DDBJ databases">
        <title>Phylogenomic reconstructions and comparative analyses of Kickxellomycotina fungi.</title>
        <authorList>
            <person name="Reynolds N.K."/>
            <person name="Stajich J.E."/>
            <person name="Barry K."/>
            <person name="Grigoriev I.V."/>
            <person name="Crous P."/>
            <person name="Smith M.E."/>
        </authorList>
    </citation>
    <scope>NUCLEOTIDE SEQUENCE</scope>
    <source>
        <strain evidence="1">CBS 109366</strain>
    </source>
</reference>
<keyword evidence="2" id="KW-1185">Reference proteome</keyword>
<sequence>MAVLRNLQPIQRHTLTMAGNWALFGMLFVTARELLLAEQARKNDDLHLRMSQTRAADEMFSSTVAGALTGGALSFAARRSRIAAASGAVFFAAAAAAGQLAVTRLNRYRQQRIIDSMDVGSRPSGGDKRESWTARLRAAVMVDPVSWLPEWFPIRRISSAEYRSMLTARRRELEAEAAEIRGAVASMDRREQALLRRLQEVS</sequence>
<organism evidence="1 2">
    <name type="scientific">Coemansia nantahalensis</name>
    <dbReference type="NCBI Taxonomy" id="2789366"/>
    <lineage>
        <taxon>Eukaryota</taxon>
        <taxon>Fungi</taxon>
        <taxon>Fungi incertae sedis</taxon>
        <taxon>Zoopagomycota</taxon>
        <taxon>Kickxellomycotina</taxon>
        <taxon>Kickxellomycetes</taxon>
        <taxon>Kickxellales</taxon>
        <taxon>Kickxellaceae</taxon>
        <taxon>Coemansia</taxon>
    </lineage>
</organism>
<evidence type="ECO:0000313" key="1">
    <source>
        <dbReference type="EMBL" id="KAJ2760225.1"/>
    </source>
</evidence>
<comment type="caution">
    <text evidence="1">The sequence shown here is derived from an EMBL/GenBank/DDBJ whole genome shotgun (WGS) entry which is preliminary data.</text>
</comment>
<name>A0ACC1JK13_9FUNG</name>
<dbReference type="Proteomes" id="UP001140234">
    <property type="component" value="Unassembled WGS sequence"/>
</dbReference>
<gene>
    <name evidence="1" type="ORF">IWQ57_006359</name>
</gene>
<accession>A0ACC1JK13</accession>
<proteinExistence type="predicted"/>
<dbReference type="EMBL" id="JANBUJ010003562">
    <property type="protein sequence ID" value="KAJ2760225.1"/>
    <property type="molecule type" value="Genomic_DNA"/>
</dbReference>
<protein>
    <submittedName>
        <fullName evidence="1">Uncharacterized protein</fullName>
    </submittedName>
</protein>
<evidence type="ECO:0000313" key="2">
    <source>
        <dbReference type="Proteomes" id="UP001140234"/>
    </source>
</evidence>